<dbReference type="OrthoDB" id="7551843at2759"/>
<comment type="caution">
    <text evidence="2">The sequence shown here is derived from an EMBL/GenBank/DDBJ whole genome shotgun (WGS) entry which is preliminary data.</text>
</comment>
<keyword evidence="3" id="KW-1185">Reference proteome</keyword>
<accession>A0A4Y2FW81</accession>
<organism evidence="2 3">
    <name type="scientific">Araneus ventricosus</name>
    <name type="common">Orbweaver spider</name>
    <name type="synonym">Epeira ventricosa</name>
    <dbReference type="NCBI Taxonomy" id="182803"/>
    <lineage>
        <taxon>Eukaryota</taxon>
        <taxon>Metazoa</taxon>
        <taxon>Ecdysozoa</taxon>
        <taxon>Arthropoda</taxon>
        <taxon>Chelicerata</taxon>
        <taxon>Arachnida</taxon>
        <taxon>Araneae</taxon>
        <taxon>Araneomorphae</taxon>
        <taxon>Entelegynae</taxon>
        <taxon>Araneoidea</taxon>
        <taxon>Araneidae</taxon>
        <taxon>Araneus</taxon>
    </lineage>
</organism>
<evidence type="ECO:0000313" key="2">
    <source>
        <dbReference type="EMBL" id="GBM44776.1"/>
    </source>
</evidence>
<evidence type="ECO:0000256" key="1">
    <source>
        <dbReference type="SAM" id="MobiDB-lite"/>
    </source>
</evidence>
<name>A0A4Y2FW81_ARAVE</name>
<protein>
    <submittedName>
        <fullName evidence="2">Uncharacterized protein</fullName>
    </submittedName>
</protein>
<dbReference type="EMBL" id="BGPR01001076">
    <property type="protein sequence ID" value="GBM44776.1"/>
    <property type="molecule type" value="Genomic_DNA"/>
</dbReference>
<dbReference type="AlphaFoldDB" id="A0A4Y2FW81"/>
<feature type="region of interest" description="Disordered" evidence="1">
    <location>
        <begin position="65"/>
        <end position="92"/>
    </location>
</feature>
<reference evidence="2 3" key="1">
    <citation type="journal article" date="2019" name="Sci. Rep.">
        <title>Orb-weaving spider Araneus ventricosus genome elucidates the spidroin gene catalogue.</title>
        <authorList>
            <person name="Kono N."/>
            <person name="Nakamura H."/>
            <person name="Ohtoshi R."/>
            <person name="Moran D.A.P."/>
            <person name="Shinohara A."/>
            <person name="Yoshida Y."/>
            <person name="Fujiwara M."/>
            <person name="Mori M."/>
            <person name="Tomita M."/>
            <person name="Arakawa K."/>
        </authorList>
    </citation>
    <scope>NUCLEOTIDE SEQUENCE [LARGE SCALE GENOMIC DNA]</scope>
</reference>
<dbReference type="Proteomes" id="UP000499080">
    <property type="component" value="Unassembled WGS sequence"/>
</dbReference>
<gene>
    <name evidence="2" type="ORF">AVEN_164931_1</name>
</gene>
<sequence>MDIIHNADTIKDLDAATENLQLEILDSCLHSYNIRKIPTAPNISWWNQSLEIKKNELNTLRRRVEKSPDQRLPKSLLQKESYRQKRNPTCQEKGPEKFLLESRFLHGALFYQQN</sequence>
<proteinExistence type="predicted"/>
<evidence type="ECO:0000313" key="3">
    <source>
        <dbReference type="Proteomes" id="UP000499080"/>
    </source>
</evidence>